<sequence>MIGVKGLLEVFGIAFALMLISDIFPITHLIPLGVFTLEQPPFTSFSRGAAPMGWANSLIHVQQPPTPFHVVLHLLSKSFDKDANGQALGTYDSTIVGVDSNLRVNKQRLSFEKCHNEVRVIVVNQIGGGHSKTVQGAMVMVPTSL</sequence>
<dbReference type="EMBL" id="JBGMDY010000010">
    <property type="protein sequence ID" value="KAL2319462.1"/>
    <property type="molecule type" value="Genomic_DNA"/>
</dbReference>
<evidence type="ECO:0000256" key="1">
    <source>
        <dbReference type="SAM" id="Phobius"/>
    </source>
</evidence>
<comment type="caution">
    <text evidence="2">The sequence shown here is derived from an EMBL/GenBank/DDBJ whole genome shotgun (WGS) entry which is preliminary data.</text>
</comment>
<protein>
    <submittedName>
        <fullName evidence="2">Uncharacterized protein</fullName>
    </submittedName>
</protein>
<dbReference type="Proteomes" id="UP001603857">
    <property type="component" value="Unassembled WGS sequence"/>
</dbReference>
<reference evidence="2 3" key="1">
    <citation type="submission" date="2024-08" db="EMBL/GenBank/DDBJ databases">
        <title>Insights into the chromosomal genome structure of Flemingia macrophylla.</title>
        <authorList>
            <person name="Ding Y."/>
            <person name="Zhao Y."/>
            <person name="Bi W."/>
            <person name="Wu M."/>
            <person name="Zhao G."/>
            <person name="Gong Y."/>
            <person name="Li W."/>
            <person name="Zhang P."/>
        </authorList>
    </citation>
    <scope>NUCLEOTIDE SEQUENCE [LARGE SCALE GENOMIC DNA]</scope>
    <source>
        <strain evidence="2">DYQJB</strain>
        <tissue evidence="2">Leaf</tissue>
    </source>
</reference>
<organism evidence="2 3">
    <name type="scientific">Flemingia macrophylla</name>
    <dbReference type="NCBI Taxonomy" id="520843"/>
    <lineage>
        <taxon>Eukaryota</taxon>
        <taxon>Viridiplantae</taxon>
        <taxon>Streptophyta</taxon>
        <taxon>Embryophyta</taxon>
        <taxon>Tracheophyta</taxon>
        <taxon>Spermatophyta</taxon>
        <taxon>Magnoliopsida</taxon>
        <taxon>eudicotyledons</taxon>
        <taxon>Gunneridae</taxon>
        <taxon>Pentapetalae</taxon>
        <taxon>rosids</taxon>
        <taxon>fabids</taxon>
        <taxon>Fabales</taxon>
        <taxon>Fabaceae</taxon>
        <taxon>Papilionoideae</taxon>
        <taxon>50 kb inversion clade</taxon>
        <taxon>NPAAA clade</taxon>
        <taxon>indigoferoid/millettioid clade</taxon>
        <taxon>Phaseoleae</taxon>
        <taxon>Flemingia</taxon>
    </lineage>
</organism>
<name>A0ABD1L7G6_9FABA</name>
<keyword evidence="1" id="KW-1133">Transmembrane helix</keyword>
<dbReference type="AlphaFoldDB" id="A0ABD1L7G6"/>
<accession>A0ABD1L7G6</accession>
<feature type="transmembrane region" description="Helical" evidence="1">
    <location>
        <begin position="12"/>
        <end position="37"/>
    </location>
</feature>
<keyword evidence="1" id="KW-0472">Membrane</keyword>
<keyword evidence="1" id="KW-0812">Transmembrane</keyword>
<gene>
    <name evidence="2" type="ORF">Fmac_028431</name>
</gene>
<evidence type="ECO:0000313" key="3">
    <source>
        <dbReference type="Proteomes" id="UP001603857"/>
    </source>
</evidence>
<proteinExistence type="predicted"/>
<evidence type="ECO:0000313" key="2">
    <source>
        <dbReference type="EMBL" id="KAL2319462.1"/>
    </source>
</evidence>
<keyword evidence="3" id="KW-1185">Reference proteome</keyword>